<evidence type="ECO:0000313" key="2">
    <source>
        <dbReference type="Proteomes" id="UP000018914"/>
    </source>
</evidence>
<dbReference type="Proteomes" id="UP000018914">
    <property type="component" value="Chromosome"/>
</dbReference>
<dbReference type="EMBL" id="CP007028">
    <property type="protein sequence ID" value="AHE96812.1"/>
    <property type="molecule type" value="Genomic_DNA"/>
</dbReference>
<gene>
    <name evidence="1" type="ORF">THERU_04215</name>
</gene>
<accession>W0DHV4</accession>
<dbReference type="KEGG" id="trd:THERU_04215"/>
<proteinExistence type="predicted"/>
<keyword evidence="2" id="KW-1185">Reference proteome</keyword>
<organism evidence="2">
    <name type="scientific">Thermocrinis ruber</name>
    <dbReference type="NCBI Taxonomy" id="75906"/>
    <lineage>
        <taxon>Bacteria</taxon>
        <taxon>Pseudomonadati</taxon>
        <taxon>Aquificota</taxon>
        <taxon>Aquificia</taxon>
        <taxon>Aquificales</taxon>
        <taxon>Aquificaceae</taxon>
        <taxon>Thermocrinis</taxon>
    </lineage>
</organism>
<dbReference type="HOGENOM" id="CLU_511692_0_0_0"/>
<dbReference type="OrthoDB" id="10224at2"/>
<name>W0DHV4_9AQUI</name>
<reference evidence="1 2" key="1">
    <citation type="submission" date="2013-12" db="EMBL/GenBank/DDBJ databases">
        <authorList>
            <consortium name="DOE Joint Genome Institute"/>
            <person name="Eisen J."/>
            <person name="Huntemann M."/>
            <person name="Han J."/>
            <person name="Chen A."/>
            <person name="Kyrpides N."/>
            <person name="Mavromatis K."/>
            <person name="Markowitz V."/>
            <person name="Palaniappan K."/>
            <person name="Ivanova N."/>
            <person name="Schaumberg A."/>
            <person name="Pati A."/>
            <person name="Liolios K."/>
            <person name="Nordberg H.P."/>
            <person name="Cantor M.N."/>
            <person name="Hua S.X."/>
            <person name="Woyke T."/>
        </authorList>
    </citation>
    <scope>NUCLEOTIDE SEQUENCE [LARGE SCALE GENOMIC DNA]</scope>
    <source>
        <strain evidence="1 2">DSM 23557</strain>
    </source>
</reference>
<evidence type="ECO:0000313" key="1">
    <source>
        <dbReference type="EMBL" id="AHE96812.1"/>
    </source>
</evidence>
<dbReference type="RefSeq" id="WP_025306016.1">
    <property type="nucleotide sequence ID" value="NZ_CP007028.1"/>
</dbReference>
<dbReference type="STRING" id="75906.THERU_04215"/>
<protein>
    <submittedName>
        <fullName evidence="1">Uncharacterized protein</fullName>
    </submittedName>
</protein>
<sequence length="477" mass="55091">MEIRRIEGVFLQHALETVQGLKAENISKQMSLKLLTTVPQALLDAFSEGTILEGRVVQTQGRTLRVMLNNQELVAENLSDLEIKEGDQLKLMLESKNPITLKIVSLQRRLDIERVLQFVVDFQEEPPINLDLQKLQALVKNSGLFYERKLLDFLTGKVDLKSILEDTKAQLLSNIFNLAGQIHGGEVKDIKTIDQLFGMVLKRTENLKEIENLLRTLYLENLNHWEFTQFVRLVESIGKKEILKALEKGDKDALLILLSKELKSIEDTPAGKSFSLAFERLRQFSLLVRDEELGDLLRSFFEAVEKEDIGKLREIHRRLENFIEEGRRLLPFREKIEKDGLVWLQQLNTISQMQRLMINEGTVVLPFKWEGYKGGMLIRTQKNEYKVFINLNYPEGFVSAILSSPKTEKVKAVSLNLYTNNELFYKKMEEGKALLESMLKEEGLQLRDLKLNLLPSSQSLKEVLKEHFYEANLYLVV</sequence>
<dbReference type="AlphaFoldDB" id="W0DHV4"/>